<keyword evidence="2" id="KW-1185">Reference proteome</keyword>
<reference evidence="2" key="1">
    <citation type="submission" date="2014-04" db="EMBL/GenBank/DDBJ databases">
        <title>Evolutionary Origins and Diversification of the Mycorrhizal Mutualists.</title>
        <authorList>
            <consortium name="DOE Joint Genome Institute"/>
            <consortium name="Mycorrhizal Genomics Consortium"/>
            <person name="Kohler A."/>
            <person name="Kuo A."/>
            <person name="Nagy L.G."/>
            <person name="Floudas D."/>
            <person name="Copeland A."/>
            <person name="Barry K.W."/>
            <person name="Cichocki N."/>
            <person name="Veneault-Fourrey C."/>
            <person name="LaButti K."/>
            <person name="Lindquist E.A."/>
            <person name="Lipzen A."/>
            <person name="Lundell T."/>
            <person name="Morin E."/>
            <person name="Murat C."/>
            <person name="Riley R."/>
            <person name="Ohm R."/>
            <person name="Sun H."/>
            <person name="Tunlid A."/>
            <person name="Henrissat B."/>
            <person name="Grigoriev I.V."/>
            <person name="Hibbett D.S."/>
            <person name="Martin F."/>
        </authorList>
    </citation>
    <scope>NUCLEOTIDE SEQUENCE [LARGE SCALE GENOMIC DNA]</scope>
    <source>
        <strain evidence="2">FD-334 SS-4</strain>
    </source>
</reference>
<dbReference type="Proteomes" id="UP000054270">
    <property type="component" value="Unassembled WGS sequence"/>
</dbReference>
<sequence length="146" mass="16520">MAKKKHASVLSILQELQGAPTSFFIVLSGAAADTSGKLVLCGWDPSKQLKHSAVATIHDYYRTWHIKGRPYPDLVTRRWGSYFRGRGLQQLRQGIPPFLALAREIWMVAACGILYNLELEYIGRSEFAKDDASRIQATAYYILHHK</sequence>
<evidence type="ECO:0000313" key="1">
    <source>
        <dbReference type="EMBL" id="KJA15893.1"/>
    </source>
</evidence>
<gene>
    <name evidence="1" type="ORF">HYPSUDRAFT_332379</name>
</gene>
<proteinExistence type="predicted"/>
<protein>
    <submittedName>
        <fullName evidence="1">Uncharacterized protein</fullName>
    </submittedName>
</protein>
<accession>A0A0D2LYD4</accession>
<name>A0A0D2LYD4_HYPSF</name>
<organism evidence="1 2">
    <name type="scientific">Hypholoma sublateritium (strain FD-334 SS-4)</name>
    <dbReference type="NCBI Taxonomy" id="945553"/>
    <lineage>
        <taxon>Eukaryota</taxon>
        <taxon>Fungi</taxon>
        <taxon>Dikarya</taxon>
        <taxon>Basidiomycota</taxon>
        <taxon>Agaricomycotina</taxon>
        <taxon>Agaricomycetes</taxon>
        <taxon>Agaricomycetidae</taxon>
        <taxon>Agaricales</taxon>
        <taxon>Agaricineae</taxon>
        <taxon>Strophariaceae</taxon>
        <taxon>Hypholoma</taxon>
    </lineage>
</organism>
<dbReference type="AlphaFoldDB" id="A0A0D2LYD4"/>
<evidence type="ECO:0000313" key="2">
    <source>
        <dbReference type="Proteomes" id="UP000054270"/>
    </source>
</evidence>
<dbReference type="EMBL" id="KN817632">
    <property type="protein sequence ID" value="KJA15893.1"/>
    <property type="molecule type" value="Genomic_DNA"/>
</dbReference>